<keyword evidence="3" id="KW-1185">Reference proteome</keyword>
<name>A0A0A7LG55_9ARCH</name>
<evidence type="ECO:0000256" key="1">
    <source>
        <dbReference type="SAM" id="Phobius"/>
    </source>
</evidence>
<feature type="transmembrane region" description="Helical" evidence="1">
    <location>
        <begin position="71"/>
        <end position="88"/>
    </location>
</feature>
<feature type="transmembrane region" description="Helical" evidence="1">
    <location>
        <begin position="95"/>
        <end position="120"/>
    </location>
</feature>
<dbReference type="HOGENOM" id="CLU_1529147_0_0_2"/>
<evidence type="ECO:0000313" key="2">
    <source>
        <dbReference type="EMBL" id="AIZ57282.1"/>
    </source>
</evidence>
<reference evidence="2 3" key="1">
    <citation type="journal article" date="2014" name="Appl. Environ. Microbiol.">
        <title>Comparative Genome Analysis of 'Candidatus Methanoplasma termitum' Indicates a New Mode of Energy Metabolism in the Seventh Order of Methanogens.</title>
        <authorList>
            <person name="Lang K."/>
            <person name="Schuldes J."/>
            <person name="Klingl A."/>
            <person name="Poehlein A."/>
            <person name="Daniel R."/>
            <person name="Brune A."/>
        </authorList>
    </citation>
    <scope>NUCLEOTIDE SEQUENCE [LARGE SCALE GENOMIC DNA]</scope>
    <source>
        <strain evidence="3">Mpt1</strain>
    </source>
</reference>
<keyword evidence="1" id="KW-1133">Transmembrane helix</keyword>
<keyword evidence="1" id="KW-0472">Membrane</keyword>
<proteinExistence type="predicted"/>
<gene>
    <name evidence="2" type="ORF">Mpt1_c14260</name>
</gene>
<feature type="transmembrane region" description="Helical" evidence="1">
    <location>
        <begin position="140"/>
        <end position="162"/>
    </location>
</feature>
<dbReference type="GeneID" id="24819083"/>
<protein>
    <submittedName>
        <fullName evidence="2">Uncharacterized protein</fullName>
    </submittedName>
</protein>
<dbReference type="KEGG" id="mear:Mpt1_c14260"/>
<dbReference type="STRING" id="1577791.Mpt1_c14260"/>
<keyword evidence="1" id="KW-0812">Transmembrane</keyword>
<feature type="transmembrane region" description="Helical" evidence="1">
    <location>
        <begin position="21"/>
        <end position="51"/>
    </location>
</feature>
<organism evidence="2 3">
    <name type="scientific">Candidatus Methanoplasma termitum</name>
    <dbReference type="NCBI Taxonomy" id="1577791"/>
    <lineage>
        <taxon>Archaea</taxon>
        <taxon>Methanobacteriati</taxon>
        <taxon>Thermoplasmatota</taxon>
        <taxon>Thermoplasmata</taxon>
        <taxon>Methanomassiliicoccales</taxon>
        <taxon>Methanomassiliicoccaceae</taxon>
        <taxon>Candidatus Methanoplasma</taxon>
    </lineage>
</organism>
<dbReference type="EMBL" id="CP010070">
    <property type="protein sequence ID" value="AIZ57282.1"/>
    <property type="molecule type" value="Genomic_DNA"/>
</dbReference>
<dbReference type="AlphaFoldDB" id="A0A0A7LG55"/>
<evidence type="ECO:0000313" key="3">
    <source>
        <dbReference type="Proteomes" id="UP000030787"/>
    </source>
</evidence>
<dbReference type="RefSeq" id="WP_048113460.1">
    <property type="nucleotide sequence ID" value="NZ_CP010070.1"/>
</dbReference>
<accession>A0A0A7LG55</accession>
<dbReference type="Proteomes" id="UP000030787">
    <property type="component" value="Chromosome"/>
</dbReference>
<sequence length="175" mass="19745">MSQAVNERLKEFIGEGDPRSAFISVVIGIAKIAAVVFFMVALAYILLYTFAGTQDISIRMIDILKSAKNPILLLIPYFILSGVCGYYYKGTKRRLYFMIIANMYLILAILFFSHTFRYVIYNISVDVGMELNIDAVHLGLDISLIAFIMCIIPLSSMLLAYIEYKENKSDAATSY</sequence>